<organism evidence="3 4">
    <name type="scientific">Pseudonocardia endophytica</name>
    <dbReference type="NCBI Taxonomy" id="401976"/>
    <lineage>
        <taxon>Bacteria</taxon>
        <taxon>Bacillati</taxon>
        <taxon>Actinomycetota</taxon>
        <taxon>Actinomycetes</taxon>
        <taxon>Pseudonocardiales</taxon>
        <taxon>Pseudonocardiaceae</taxon>
        <taxon>Pseudonocardia</taxon>
    </lineage>
</organism>
<dbReference type="SUPFAM" id="SSF55781">
    <property type="entry name" value="GAF domain-like"/>
    <property type="match status" value="1"/>
</dbReference>
<dbReference type="InterPro" id="IPR003018">
    <property type="entry name" value="GAF"/>
</dbReference>
<dbReference type="SMART" id="SM00065">
    <property type="entry name" value="GAF"/>
    <property type="match status" value="1"/>
</dbReference>
<dbReference type="AlphaFoldDB" id="A0A4R1HXU8"/>
<dbReference type="PANTHER" id="PTHR33744">
    <property type="entry name" value="CARBOHYDRATE DIACID REGULATOR"/>
    <property type="match status" value="1"/>
</dbReference>
<evidence type="ECO:0000313" key="3">
    <source>
        <dbReference type="EMBL" id="TCK22382.1"/>
    </source>
</evidence>
<dbReference type="InterPro" id="IPR041522">
    <property type="entry name" value="CdaR_GGDEF"/>
</dbReference>
<dbReference type="InterPro" id="IPR029016">
    <property type="entry name" value="GAF-like_dom_sf"/>
</dbReference>
<feature type="domain" description="GAF" evidence="2">
    <location>
        <begin position="24"/>
        <end position="183"/>
    </location>
</feature>
<gene>
    <name evidence="3" type="ORF">EV378_6384</name>
</gene>
<dbReference type="InterPro" id="IPR051448">
    <property type="entry name" value="CdaR-like_regulators"/>
</dbReference>
<reference evidence="3 4" key="1">
    <citation type="submission" date="2019-03" db="EMBL/GenBank/DDBJ databases">
        <title>Sequencing the genomes of 1000 actinobacteria strains.</title>
        <authorList>
            <person name="Klenk H.-P."/>
        </authorList>
    </citation>
    <scope>NUCLEOTIDE SEQUENCE [LARGE SCALE GENOMIC DNA]</scope>
    <source>
        <strain evidence="3 4">DSM 44969</strain>
    </source>
</reference>
<dbReference type="Gene3D" id="3.30.450.40">
    <property type="match status" value="1"/>
</dbReference>
<dbReference type="Gene3D" id="1.10.10.2840">
    <property type="entry name" value="PucR C-terminal helix-turn-helix domain"/>
    <property type="match status" value="1"/>
</dbReference>
<evidence type="ECO:0000313" key="4">
    <source>
        <dbReference type="Proteomes" id="UP000295560"/>
    </source>
</evidence>
<dbReference type="EMBL" id="SMFZ01000002">
    <property type="protein sequence ID" value="TCK22382.1"/>
    <property type="molecule type" value="Genomic_DNA"/>
</dbReference>
<dbReference type="InterPro" id="IPR025736">
    <property type="entry name" value="PucR_C-HTH_dom"/>
</dbReference>
<sequence>MIGTDLGWMAAAADVLRALNADEPRDAVLGRVARHTCELARVERCSVMLLDPSGERLVVRAGHALTEHYLQDLDAAHPLLVHPADHTSDLPAAQAVRERRTVLLPDVTATDTLQPWQELVRAEGIRSVLAVPLGDSDGPVAGVLVGYTTTVREFGSDELALAELMAQYAATVLKTADLRDAEQRTIADLLRERERREWAEQQDRNVMRLLLDDAGLDGVLDALAHALGASVVLEALDGTVLGRAGDPAPGVPPAPPTRTSRTLLRALSTVDDDRRAVRLRPSRGRRAWVVPVAVADELAARLWVSRPDPGSGSGGDTGADTEWPDRPVIERFSLLVALELLKRRRAVETELRLTRDLAVELVSGTGDERSLLDRARALGHDLTRPHTVVLIPAAASPGTAALSGGLAARSGARPLAGEHDGALVVLVPGDPSGRDTLAAALAALVGDRGPIVLGRTVTEVADYPVAWRTVRTAHRLARDGGVIDLDRLGVAGMLLETGTPDGLRRLADRRLGALEEHDRTRAGELVHTLRAWLRTGCSTTDTARALHLHPHTVSYRLRRVAALTGTDPRETEGVFELQVALMVRDVQLAREPRPGNS</sequence>
<proteinExistence type="inferred from homology"/>
<protein>
    <submittedName>
        <fullName evidence="3">GAF domain-containing protein</fullName>
    </submittedName>
</protein>
<keyword evidence="4" id="KW-1185">Reference proteome</keyword>
<accession>A0A4R1HXU8</accession>
<dbReference type="Pfam" id="PF13556">
    <property type="entry name" value="HTH_30"/>
    <property type="match status" value="1"/>
</dbReference>
<evidence type="ECO:0000259" key="2">
    <source>
        <dbReference type="SMART" id="SM00065"/>
    </source>
</evidence>
<comment type="caution">
    <text evidence="3">The sequence shown here is derived from an EMBL/GenBank/DDBJ whole genome shotgun (WGS) entry which is preliminary data.</text>
</comment>
<dbReference type="Pfam" id="PF01590">
    <property type="entry name" value="GAF"/>
    <property type="match status" value="1"/>
</dbReference>
<evidence type="ECO:0000256" key="1">
    <source>
        <dbReference type="ARBA" id="ARBA00006754"/>
    </source>
</evidence>
<comment type="similarity">
    <text evidence="1">Belongs to the CdaR family.</text>
</comment>
<dbReference type="Pfam" id="PF17853">
    <property type="entry name" value="GGDEF_2"/>
    <property type="match status" value="1"/>
</dbReference>
<dbReference type="RefSeq" id="WP_165922575.1">
    <property type="nucleotide sequence ID" value="NZ_SMFZ01000002.1"/>
</dbReference>
<dbReference type="PANTHER" id="PTHR33744:SF7">
    <property type="entry name" value="PUCR FAMILY TRANSCRIPTIONAL REGULATOR"/>
    <property type="match status" value="1"/>
</dbReference>
<dbReference type="Proteomes" id="UP000295560">
    <property type="component" value="Unassembled WGS sequence"/>
</dbReference>
<name>A0A4R1HXU8_PSEEN</name>
<dbReference type="InterPro" id="IPR042070">
    <property type="entry name" value="PucR_C-HTH_sf"/>
</dbReference>